<name>A0ACC0A767_CATRO</name>
<comment type="caution">
    <text evidence="1">The sequence shown here is derived from an EMBL/GenBank/DDBJ whole genome shotgun (WGS) entry which is preliminary data.</text>
</comment>
<protein>
    <submittedName>
        <fullName evidence="1">Uncharacterized protein</fullName>
    </submittedName>
</protein>
<accession>A0ACC0A767</accession>
<organism evidence="1 2">
    <name type="scientific">Catharanthus roseus</name>
    <name type="common">Madagascar periwinkle</name>
    <name type="synonym">Vinca rosea</name>
    <dbReference type="NCBI Taxonomy" id="4058"/>
    <lineage>
        <taxon>Eukaryota</taxon>
        <taxon>Viridiplantae</taxon>
        <taxon>Streptophyta</taxon>
        <taxon>Embryophyta</taxon>
        <taxon>Tracheophyta</taxon>
        <taxon>Spermatophyta</taxon>
        <taxon>Magnoliopsida</taxon>
        <taxon>eudicotyledons</taxon>
        <taxon>Gunneridae</taxon>
        <taxon>Pentapetalae</taxon>
        <taxon>asterids</taxon>
        <taxon>lamiids</taxon>
        <taxon>Gentianales</taxon>
        <taxon>Apocynaceae</taxon>
        <taxon>Rauvolfioideae</taxon>
        <taxon>Vinceae</taxon>
        <taxon>Catharanthinae</taxon>
        <taxon>Catharanthus</taxon>
    </lineage>
</organism>
<keyword evidence="2" id="KW-1185">Reference proteome</keyword>
<dbReference type="EMBL" id="CM044706">
    <property type="protein sequence ID" value="KAI5656250.1"/>
    <property type="molecule type" value="Genomic_DNA"/>
</dbReference>
<dbReference type="Proteomes" id="UP001060085">
    <property type="component" value="Linkage Group LG06"/>
</dbReference>
<proteinExistence type="predicted"/>
<evidence type="ECO:0000313" key="2">
    <source>
        <dbReference type="Proteomes" id="UP001060085"/>
    </source>
</evidence>
<evidence type="ECO:0000313" key="1">
    <source>
        <dbReference type="EMBL" id="KAI5656250.1"/>
    </source>
</evidence>
<reference evidence="2" key="1">
    <citation type="journal article" date="2023" name="Nat. Plants">
        <title>Single-cell RNA sequencing provides a high-resolution roadmap for understanding the multicellular compartmentation of specialized metabolism.</title>
        <authorList>
            <person name="Sun S."/>
            <person name="Shen X."/>
            <person name="Li Y."/>
            <person name="Li Y."/>
            <person name="Wang S."/>
            <person name="Li R."/>
            <person name="Zhang H."/>
            <person name="Shen G."/>
            <person name="Guo B."/>
            <person name="Wei J."/>
            <person name="Xu J."/>
            <person name="St-Pierre B."/>
            <person name="Chen S."/>
            <person name="Sun C."/>
        </authorList>
    </citation>
    <scope>NUCLEOTIDE SEQUENCE [LARGE SCALE GENOMIC DNA]</scope>
</reference>
<sequence>MCRGFQPNETERLKIKAFYLHLSFSTTQKILPDSLTLHFLPRINGASLEINGSSIRSDTPLFITMHRVVSAEKVMNRGVVYGSREKMKASEGSRFEIYLGDAKVLKGIFRKDEGENWKLECKCGLEGEEEVDFLKEAEVCVAVDGQAAAMINEKVEMVRRKKKRGRCFRGLEEIPEEREGSELELDVGGGGCCCCDECSGSRTITDGGDCETEVESEMENVKWAVDVGIWVMCLGVGYLVSKASCRKFRHASFF</sequence>
<gene>
    <name evidence="1" type="ORF">M9H77_25043</name>
</gene>